<name>A0A9N7VWV5_PLEPL</name>
<evidence type="ECO:0000313" key="1">
    <source>
        <dbReference type="EMBL" id="CAB1459741.1"/>
    </source>
</evidence>
<comment type="caution">
    <text evidence="1">The sequence shown here is derived from an EMBL/GenBank/DDBJ whole genome shotgun (WGS) entry which is preliminary data.</text>
</comment>
<evidence type="ECO:0000313" key="2">
    <source>
        <dbReference type="Proteomes" id="UP001153269"/>
    </source>
</evidence>
<proteinExistence type="predicted"/>
<gene>
    <name evidence="1" type="ORF">PLEPLA_LOCUS47578</name>
</gene>
<dbReference type="Proteomes" id="UP001153269">
    <property type="component" value="Unassembled WGS sequence"/>
</dbReference>
<reference evidence="1" key="1">
    <citation type="submission" date="2020-03" db="EMBL/GenBank/DDBJ databases">
        <authorList>
            <person name="Weist P."/>
        </authorList>
    </citation>
    <scope>NUCLEOTIDE SEQUENCE</scope>
</reference>
<dbReference type="AlphaFoldDB" id="A0A9N7VWV5"/>
<sequence length="118" mass="13023">MNLSGFFPCQPGLVAGIGLVTLRSWSCCPLCDVRQLQPPAPHLLLLPMREHMMDGRGRGVSPPPSSGPERWVVVPEVRLPHDGHRQLNLSLPVDPMRAGEVIQTWQRMDTRLAAGDIT</sequence>
<dbReference type="EMBL" id="CADEAL010004445">
    <property type="protein sequence ID" value="CAB1459741.1"/>
    <property type="molecule type" value="Genomic_DNA"/>
</dbReference>
<organism evidence="1 2">
    <name type="scientific">Pleuronectes platessa</name>
    <name type="common">European plaice</name>
    <dbReference type="NCBI Taxonomy" id="8262"/>
    <lineage>
        <taxon>Eukaryota</taxon>
        <taxon>Metazoa</taxon>
        <taxon>Chordata</taxon>
        <taxon>Craniata</taxon>
        <taxon>Vertebrata</taxon>
        <taxon>Euteleostomi</taxon>
        <taxon>Actinopterygii</taxon>
        <taxon>Neopterygii</taxon>
        <taxon>Teleostei</taxon>
        <taxon>Neoteleostei</taxon>
        <taxon>Acanthomorphata</taxon>
        <taxon>Carangaria</taxon>
        <taxon>Pleuronectiformes</taxon>
        <taxon>Pleuronectoidei</taxon>
        <taxon>Pleuronectidae</taxon>
        <taxon>Pleuronectes</taxon>
    </lineage>
</organism>
<protein>
    <submittedName>
        <fullName evidence="1">Uncharacterized protein</fullName>
    </submittedName>
</protein>
<accession>A0A9N7VWV5</accession>
<keyword evidence="2" id="KW-1185">Reference proteome</keyword>